<dbReference type="Gene3D" id="1.50.40.10">
    <property type="entry name" value="Mitochondrial carrier domain"/>
    <property type="match status" value="2"/>
</dbReference>
<keyword evidence="3 9" id="KW-0813">Transport</keyword>
<protein>
    <recommendedName>
        <fullName evidence="13">Mitochondrial carrier protein</fullName>
    </recommendedName>
</protein>
<evidence type="ECO:0000256" key="4">
    <source>
        <dbReference type="ARBA" id="ARBA00022692"/>
    </source>
</evidence>
<dbReference type="Proteomes" id="UP001300502">
    <property type="component" value="Unassembled WGS sequence"/>
</dbReference>
<evidence type="ECO:0008006" key="13">
    <source>
        <dbReference type="Google" id="ProtNLM"/>
    </source>
</evidence>
<keyword evidence="4 8" id="KW-0812">Transmembrane</keyword>
<evidence type="ECO:0000256" key="10">
    <source>
        <dbReference type="SAM" id="Phobius"/>
    </source>
</evidence>
<dbReference type="InterPro" id="IPR023395">
    <property type="entry name" value="MCP_dom_sf"/>
</dbReference>
<evidence type="ECO:0000256" key="3">
    <source>
        <dbReference type="ARBA" id="ARBA00022448"/>
    </source>
</evidence>
<feature type="repeat" description="Solcar" evidence="8">
    <location>
        <begin position="23"/>
        <end position="108"/>
    </location>
</feature>
<evidence type="ECO:0000256" key="8">
    <source>
        <dbReference type="PROSITE-ProRule" id="PRU00282"/>
    </source>
</evidence>
<evidence type="ECO:0000313" key="11">
    <source>
        <dbReference type="EMBL" id="KAK4528896.1"/>
    </source>
</evidence>
<evidence type="ECO:0000256" key="1">
    <source>
        <dbReference type="ARBA" id="ARBA00004141"/>
    </source>
</evidence>
<keyword evidence="6 10" id="KW-1133">Transmembrane helix</keyword>
<dbReference type="Pfam" id="PF00153">
    <property type="entry name" value="Mito_carr"/>
    <property type="match status" value="3"/>
</dbReference>
<dbReference type="PANTHER" id="PTHR45667">
    <property type="entry name" value="S-ADENOSYLMETHIONINE MITOCHONDRIAL CARRIER PROTEIN"/>
    <property type="match status" value="1"/>
</dbReference>
<accession>A0AAV9INB1</accession>
<evidence type="ECO:0000256" key="7">
    <source>
        <dbReference type="ARBA" id="ARBA00023136"/>
    </source>
</evidence>
<proteinExistence type="inferred from homology"/>
<dbReference type="SUPFAM" id="SSF103506">
    <property type="entry name" value="Mitochondrial carrier"/>
    <property type="match status" value="1"/>
</dbReference>
<evidence type="ECO:0000256" key="5">
    <source>
        <dbReference type="ARBA" id="ARBA00022737"/>
    </source>
</evidence>
<feature type="repeat" description="Solcar" evidence="8">
    <location>
        <begin position="117"/>
        <end position="199"/>
    </location>
</feature>
<feature type="transmembrane region" description="Helical" evidence="10">
    <location>
        <begin position="120"/>
        <end position="140"/>
    </location>
</feature>
<evidence type="ECO:0000256" key="6">
    <source>
        <dbReference type="ARBA" id="ARBA00022989"/>
    </source>
</evidence>
<feature type="transmembrane region" description="Helical" evidence="10">
    <location>
        <begin position="80"/>
        <end position="100"/>
    </location>
</feature>
<comment type="similarity">
    <text evidence="2 9">Belongs to the mitochondrial carrier (TC 2.A.29) family.</text>
</comment>
<reference evidence="11 12" key="1">
    <citation type="submission" date="2022-07" db="EMBL/GenBank/DDBJ databases">
        <title>Genome-wide signatures of adaptation to extreme environments.</title>
        <authorList>
            <person name="Cho C.H."/>
            <person name="Yoon H.S."/>
        </authorList>
    </citation>
    <scope>NUCLEOTIDE SEQUENCE [LARGE SCALE GENOMIC DNA]</scope>
    <source>
        <strain evidence="11 12">108.79 E11</strain>
    </source>
</reference>
<dbReference type="GO" id="GO:0016020">
    <property type="term" value="C:membrane"/>
    <property type="evidence" value="ECO:0007669"/>
    <property type="project" value="UniProtKB-SubCell"/>
</dbReference>
<gene>
    <name evidence="11" type="ORF">GAYE_SCF66G6844</name>
</gene>
<evidence type="ECO:0000256" key="2">
    <source>
        <dbReference type="ARBA" id="ARBA00006375"/>
    </source>
</evidence>
<keyword evidence="7 8" id="KW-0472">Membrane</keyword>
<keyword evidence="12" id="KW-1185">Reference proteome</keyword>
<name>A0AAV9INB1_9RHOD</name>
<dbReference type="EMBL" id="JANCYU010000071">
    <property type="protein sequence ID" value="KAK4528896.1"/>
    <property type="molecule type" value="Genomic_DNA"/>
</dbReference>
<evidence type="ECO:0000313" key="12">
    <source>
        <dbReference type="Proteomes" id="UP001300502"/>
    </source>
</evidence>
<dbReference type="InterPro" id="IPR018108">
    <property type="entry name" value="MCP_transmembrane"/>
</dbReference>
<dbReference type="PROSITE" id="PS50920">
    <property type="entry name" value="SOLCAR"/>
    <property type="match status" value="3"/>
</dbReference>
<sequence length="321" mass="35856">MTAKSSQLFVFSQHNAKCGSQRHPVKRDLLAGASAAVVAVGVLHPIDTLKTNIHLEQGKVTGIKNILATLGNGRGIIRQLYKGFGIIVLGSACASAVRLAVFEYLKRNYVTGRKEENPTVFYTTCSCLAGLASSVIYVPFESTKQRLQSGMYPSTFQCILDGWKRRGFRSFYLGWTATVVRDLPFTVIELTVYERLKDWWRQKKTRGRVTNSVVLQLTPVESMFLGCLAAGFGGFLTCPLDVVKTRVMTSPFGNGGIPLRNIRRVVMDIAKREGIFGFFRGVVPRIVQLGLMGSIFFTTFETCKNWWNRYFLEYEGDALGM</sequence>
<dbReference type="AlphaFoldDB" id="A0AAV9INB1"/>
<organism evidence="11 12">
    <name type="scientific">Galdieria yellowstonensis</name>
    <dbReference type="NCBI Taxonomy" id="3028027"/>
    <lineage>
        <taxon>Eukaryota</taxon>
        <taxon>Rhodophyta</taxon>
        <taxon>Bangiophyceae</taxon>
        <taxon>Galdieriales</taxon>
        <taxon>Galdieriaceae</taxon>
        <taxon>Galdieria</taxon>
    </lineage>
</organism>
<evidence type="ECO:0000256" key="9">
    <source>
        <dbReference type="RuleBase" id="RU000488"/>
    </source>
</evidence>
<comment type="caution">
    <text evidence="11">The sequence shown here is derived from an EMBL/GenBank/DDBJ whole genome shotgun (WGS) entry which is preliminary data.</text>
</comment>
<comment type="subcellular location">
    <subcellularLocation>
        <location evidence="1">Membrane</location>
        <topology evidence="1">Multi-pass membrane protein</topology>
    </subcellularLocation>
</comment>
<feature type="repeat" description="Solcar" evidence="8">
    <location>
        <begin position="217"/>
        <end position="306"/>
    </location>
</feature>
<keyword evidence="5" id="KW-0677">Repeat</keyword>